<dbReference type="NCBIfam" id="TIGR01451">
    <property type="entry name" value="B_ant_repeat"/>
    <property type="match status" value="1"/>
</dbReference>
<dbReference type="InterPro" id="IPR013783">
    <property type="entry name" value="Ig-like_fold"/>
</dbReference>
<comment type="caution">
    <text evidence="3">The sequence shown here is derived from an EMBL/GenBank/DDBJ whole genome shotgun (WGS) entry which is preliminary data.</text>
</comment>
<dbReference type="InterPro" id="IPR001434">
    <property type="entry name" value="OmcB-like_DUF11"/>
</dbReference>
<evidence type="ECO:0000259" key="2">
    <source>
        <dbReference type="Pfam" id="PF01345"/>
    </source>
</evidence>
<proteinExistence type="predicted"/>
<dbReference type="AlphaFoldDB" id="A0A5M6D504"/>
<feature type="compositionally biased region" description="Low complexity" evidence="1">
    <location>
        <begin position="175"/>
        <end position="197"/>
    </location>
</feature>
<feature type="compositionally biased region" description="Low complexity" evidence="1">
    <location>
        <begin position="221"/>
        <end position="253"/>
    </location>
</feature>
<dbReference type="EMBL" id="VWOX01000007">
    <property type="protein sequence ID" value="KAA5542597.1"/>
    <property type="molecule type" value="Genomic_DNA"/>
</dbReference>
<feature type="compositionally biased region" description="Low complexity" evidence="1">
    <location>
        <begin position="527"/>
        <end position="553"/>
    </location>
</feature>
<feature type="region of interest" description="Disordered" evidence="1">
    <location>
        <begin position="674"/>
        <end position="704"/>
    </location>
</feature>
<feature type="compositionally biased region" description="Low complexity" evidence="1">
    <location>
        <begin position="499"/>
        <end position="508"/>
    </location>
</feature>
<feature type="region of interest" description="Disordered" evidence="1">
    <location>
        <begin position="165"/>
        <end position="280"/>
    </location>
</feature>
<evidence type="ECO:0000313" key="3">
    <source>
        <dbReference type="EMBL" id="KAA5542597.1"/>
    </source>
</evidence>
<name>A0A5M6D504_9BACT</name>
<feature type="region of interest" description="Disordered" evidence="1">
    <location>
        <begin position="494"/>
        <end position="555"/>
    </location>
</feature>
<dbReference type="Gene3D" id="2.60.40.10">
    <property type="entry name" value="Immunoglobulins"/>
    <property type="match status" value="2"/>
</dbReference>
<keyword evidence="4" id="KW-1185">Reference proteome</keyword>
<evidence type="ECO:0000313" key="4">
    <source>
        <dbReference type="Proteomes" id="UP000324479"/>
    </source>
</evidence>
<dbReference type="Pfam" id="PF01345">
    <property type="entry name" value="DUF11"/>
    <property type="match status" value="1"/>
</dbReference>
<protein>
    <submittedName>
        <fullName evidence="3">DUF11 domain-containing protein</fullName>
    </submittedName>
</protein>
<dbReference type="PANTHER" id="PTHR34819">
    <property type="entry name" value="LARGE CYSTEINE-RICH PERIPLASMIC PROTEIN OMCB"/>
    <property type="match status" value="1"/>
</dbReference>
<gene>
    <name evidence="3" type="ORF">FYK55_13755</name>
</gene>
<dbReference type="InterPro" id="IPR047589">
    <property type="entry name" value="DUF11_rpt"/>
</dbReference>
<feature type="domain" description="DUF11" evidence="2">
    <location>
        <begin position="632"/>
        <end position="722"/>
    </location>
</feature>
<dbReference type="InterPro" id="IPR051172">
    <property type="entry name" value="Chlamydia_OmcB"/>
</dbReference>
<accession>A0A5M6D504</accession>
<dbReference type="Proteomes" id="UP000324479">
    <property type="component" value="Unassembled WGS sequence"/>
</dbReference>
<sequence>MTCVSYGTAMVSAWSILNKKNISFFPHRMHAEFVRLSRVACGLGRRPARANLFIHSRFGISSAAGCLSTRCRFEGESTFFPQVMKSCSMKLFSHLCTAGPLLGLLVCLSGTLHAQQSVQTGDGLLQLDAEMPEQTEVGQSFKYQIRVTNSSDNVTLHDIKLKQRKAKGFTVESVSTSGDQGRQSGSQGQQSSNGSKQAKSEKKSKNQKSKNQSKPKDSGNNKKSGNQSKNSGNASENSKKNSNGSGNQSNGSDDQSKDKQSSGKRGNQQASNGSQQSGNDSVMTIAKLEPGQSKMIHVQAAADEEGQLKSCLEIVSYTPALCLMSQVVKPELELTKTAPKKADRCDVVELEYTLKNGGSGDVGAIQITDQLGDGLATIEGDNQLKFDIDQLKSGETRRFVAQVYAAKPGDYSSRAVAKATNSDLKSRSKKTSTKIIAADLDVQLDGPSRLYGNQLATFTAMVTNTGNAPAKNVRARVMWPSNTNLADLGEITMKKKSNSDSSNKSNQKGTPTVAESSDGGSSKDQSADQSNDGSQSSSDSESSDSQQSGQSMSERVVTIDELKPGQTAQFEYAIRSGEADEIPTKVDVRYVCTVDAASDQADAKRRTTSMAMAKASVVRLPAMQLVVIDDEDPAADGEQVVYTVRVWNEGDAKDQNVKLNVNIPDGLTFVSAEGPTEHSQDGSTVTFEPVDSMGPGDREDFKVTTKSKGKGNVLLEAKLTSKSLNKAVAAEEPTRLFSRQAQN</sequence>
<organism evidence="3 4">
    <name type="scientific">Roseiconus nitratireducens</name>
    <dbReference type="NCBI Taxonomy" id="2605748"/>
    <lineage>
        <taxon>Bacteria</taxon>
        <taxon>Pseudomonadati</taxon>
        <taxon>Planctomycetota</taxon>
        <taxon>Planctomycetia</taxon>
        <taxon>Pirellulales</taxon>
        <taxon>Pirellulaceae</taxon>
        <taxon>Roseiconus</taxon>
    </lineage>
</organism>
<evidence type="ECO:0000256" key="1">
    <source>
        <dbReference type="SAM" id="MobiDB-lite"/>
    </source>
</evidence>
<reference evidence="3 4" key="1">
    <citation type="submission" date="2019-08" db="EMBL/GenBank/DDBJ databases">
        <authorList>
            <person name="Dhanesh K."/>
            <person name="Kumar G."/>
            <person name="Sasikala C."/>
            <person name="Venkata Ramana C."/>
        </authorList>
    </citation>
    <scope>NUCLEOTIDE SEQUENCE [LARGE SCALE GENOMIC DNA]</scope>
    <source>
        <strain evidence="3 4">JC645</strain>
    </source>
</reference>
<feature type="compositionally biased region" description="Polar residues" evidence="1">
    <location>
        <begin position="509"/>
        <end position="523"/>
    </location>
</feature>
<dbReference type="PANTHER" id="PTHR34819:SF4">
    <property type="entry name" value="LARGE CYSTEINE-RICH PERIPLASMIC PROTEIN OMCB"/>
    <property type="match status" value="1"/>
</dbReference>
<feature type="compositionally biased region" description="Low complexity" evidence="1">
    <location>
        <begin position="263"/>
        <end position="279"/>
    </location>
</feature>